<dbReference type="EMBL" id="MCFA01000083">
    <property type="protein sequence ID" value="ORY09696.1"/>
    <property type="molecule type" value="Genomic_DNA"/>
</dbReference>
<name>A0A1Y1ZHH7_9PLEO</name>
<dbReference type="Proteomes" id="UP000193144">
    <property type="component" value="Unassembled WGS sequence"/>
</dbReference>
<evidence type="ECO:0000313" key="2">
    <source>
        <dbReference type="Proteomes" id="UP000193144"/>
    </source>
</evidence>
<dbReference type="STRING" id="1231657.A0A1Y1ZHH7"/>
<organism evidence="1 2">
    <name type="scientific">Clohesyomyces aquaticus</name>
    <dbReference type="NCBI Taxonomy" id="1231657"/>
    <lineage>
        <taxon>Eukaryota</taxon>
        <taxon>Fungi</taxon>
        <taxon>Dikarya</taxon>
        <taxon>Ascomycota</taxon>
        <taxon>Pezizomycotina</taxon>
        <taxon>Dothideomycetes</taxon>
        <taxon>Pleosporomycetidae</taxon>
        <taxon>Pleosporales</taxon>
        <taxon>Lindgomycetaceae</taxon>
        <taxon>Clohesyomyces</taxon>
    </lineage>
</organism>
<comment type="caution">
    <text evidence="1">The sequence shown here is derived from an EMBL/GenBank/DDBJ whole genome shotgun (WGS) entry which is preliminary data.</text>
</comment>
<evidence type="ECO:0000313" key="1">
    <source>
        <dbReference type="EMBL" id="ORY09696.1"/>
    </source>
</evidence>
<protein>
    <submittedName>
        <fullName evidence="1">Uncharacterized protein</fullName>
    </submittedName>
</protein>
<accession>A0A1Y1ZHH7</accession>
<sequence length="158" mass="17899">MSRIITLFPSLKVGEGVVGNGGIGGSVFLNRRFMNFAEHRIGSLKHEFRCDIEKEFNDKIYTGGDNLFRVPVDHNIKDNPAEGIANGSLTVTCDDFREIFEPVVNGVLTLLEEQIKEIKRGPTQKEEANPACRRVWQQWISQGSNHQPFQRLCYFTAT</sequence>
<proteinExistence type="predicted"/>
<gene>
    <name evidence="1" type="ORF">BCR34DRAFT_615686</name>
</gene>
<dbReference type="AlphaFoldDB" id="A0A1Y1ZHH7"/>
<dbReference type="OrthoDB" id="2963168at2759"/>
<keyword evidence="2" id="KW-1185">Reference proteome</keyword>
<reference evidence="1 2" key="1">
    <citation type="submission" date="2016-07" db="EMBL/GenBank/DDBJ databases">
        <title>Pervasive Adenine N6-methylation of Active Genes in Fungi.</title>
        <authorList>
            <consortium name="DOE Joint Genome Institute"/>
            <person name="Mondo S.J."/>
            <person name="Dannebaum R.O."/>
            <person name="Kuo R.C."/>
            <person name="Labutti K."/>
            <person name="Haridas S."/>
            <person name="Kuo A."/>
            <person name="Salamov A."/>
            <person name="Ahrendt S.R."/>
            <person name="Lipzen A."/>
            <person name="Sullivan W."/>
            <person name="Andreopoulos W.B."/>
            <person name="Clum A."/>
            <person name="Lindquist E."/>
            <person name="Daum C."/>
            <person name="Ramamoorthy G.K."/>
            <person name="Gryganskyi A."/>
            <person name="Culley D."/>
            <person name="Magnuson J.K."/>
            <person name="James T.Y."/>
            <person name="O'Malley M.A."/>
            <person name="Stajich J.E."/>
            <person name="Spatafora J.W."/>
            <person name="Visel A."/>
            <person name="Grigoriev I.V."/>
        </authorList>
    </citation>
    <scope>NUCLEOTIDE SEQUENCE [LARGE SCALE GENOMIC DNA]</scope>
    <source>
        <strain evidence="1 2">CBS 115471</strain>
    </source>
</reference>